<sequence>MAEEEKRRRGENEADRSSGCDVMGWQSMGSIGGERRDAAKRGPPGCSSRSSIPRSQGVGRSQMGPPDQDQPEPEGEKKVKTDISQGQFLVGRRIVVVIMSGNSLMRLTPSCKGWAVGGLGCWRAIGRFRATSPGEGGGPWTQSECDPALI</sequence>
<gene>
    <name evidence="2" type="ORF">BO78DRAFT_27835</name>
</gene>
<dbReference type="AlphaFoldDB" id="A0A319DTF3"/>
<dbReference type="VEuPathDB" id="FungiDB:BO78DRAFT_27835"/>
<feature type="region of interest" description="Disordered" evidence="1">
    <location>
        <begin position="1"/>
        <end position="84"/>
    </location>
</feature>
<accession>A0A319DTF3</accession>
<keyword evidence="3" id="KW-1185">Reference proteome</keyword>
<evidence type="ECO:0000313" key="3">
    <source>
        <dbReference type="Proteomes" id="UP000248423"/>
    </source>
</evidence>
<organism evidence="2 3">
    <name type="scientific">Aspergillus sclerotiicarbonarius (strain CBS 121057 / IBT 28362)</name>
    <dbReference type="NCBI Taxonomy" id="1448318"/>
    <lineage>
        <taxon>Eukaryota</taxon>
        <taxon>Fungi</taxon>
        <taxon>Dikarya</taxon>
        <taxon>Ascomycota</taxon>
        <taxon>Pezizomycotina</taxon>
        <taxon>Eurotiomycetes</taxon>
        <taxon>Eurotiomycetidae</taxon>
        <taxon>Eurotiales</taxon>
        <taxon>Aspergillaceae</taxon>
        <taxon>Aspergillus</taxon>
        <taxon>Aspergillus subgen. Circumdati</taxon>
    </lineage>
</organism>
<evidence type="ECO:0000313" key="2">
    <source>
        <dbReference type="EMBL" id="PYI01011.1"/>
    </source>
</evidence>
<evidence type="ECO:0000256" key="1">
    <source>
        <dbReference type="SAM" id="MobiDB-lite"/>
    </source>
</evidence>
<dbReference type="EMBL" id="KZ826428">
    <property type="protein sequence ID" value="PYI01011.1"/>
    <property type="molecule type" value="Genomic_DNA"/>
</dbReference>
<proteinExistence type="predicted"/>
<feature type="compositionally biased region" description="Basic and acidic residues" evidence="1">
    <location>
        <begin position="1"/>
        <end position="18"/>
    </location>
</feature>
<dbReference type="Proteomes" id="UP000248423">
    <property type="component" value="Unassembled WGS sequence"/>
</dbReference>
<name>A0A319DTF3_ASPSB</name>
<reference evidence="2 3" key="1">
    <citation type="submission" date="2018-02" db="EMBL/GenBank/DDBJ databases">
        <title>The genomes of Aspergillus section Nigri reveals drivers in fungal speciation.</title>
        <authorList>
            <consortium name="DOE Joint Genome Institute"/>
            <person name="Vesth T.C."/>
            <person name="Nybo J."/>
            <person name="Theobald S."/>
            <person name="Brandl J."/>
            <person name="Frisvad J.C."/>
            <person name="Nielsen K.F."/>
            <person name="Lyhne E.K."/>
            <person name="Kogle M.E."/>
            <person name="Kuo A."/>
            <person name="Riley R."/>
            <person name="Clum A."/>
            <person name="Nolan M."/>
            <person name="Lipzen A."/>
            <person name="Salamov A."/>
            <person name="Henrissat B."/>
            <person name="Wiebenga A."/>
            <person name="De vries R.P."/>
            <person name="Grigoriev I.V."/>
            <person name="Mortensen U.H."/>
            <person name="Andersen M.R."/>
            <person name="Baker S.E."/>
        </authorList>
    </citation>
    <scope>NUCLEOTIDE SEQUENCE [LARGE SCALE GENOMIC DNA]</scope>
    <source>
        <strain evidence="2 3">CBS 121057</strain>
    </source>
</reference>
<protein>
    <submittedName>
        <fullName evidence="2">Uncharacterized protein</fullName>
    </submittedName>
</protein>